<dbReference type="InterPro" id="IPR050131">
    <property type="entry name" value="Peptidase_S8_subtilisin-like"/>
</dbReference>
<dbReference type="AlphaFoldDB" id="A0A5D3FG50"/>
<feature type="region of interest" description="Disordered" evidence="6">
    <location>
        <begin position="404"/>
        <end position="426"/>
    </location>
</feature>
<keyword evidence="4 5" id="KW-0720">Serine protease</keyword>
<comment type="similarity">
    <text evidence="1 5">Belongs to the peptidase S8 family.</text>
</comment>
<evidence type="ECO:0000256" key="5">
    <source>
        <dbReference type="PROSITE-ProRule" id="PRU01240"/>
    </source>
</evidence>
<dbReference type="GO" id="GO:0005615">
    <property type="term" value="C:extracellular space"/>
    <property type="evidence" value="ECO:0007669"/>
    <property type="project" value="TreeGrafter"/>
</dbReference>
<feature type="compositionally biased region" description="Basic and acidic residues" evidence="6">
    <location>
        <begin position="404"/>
        <end position="413"/>
    </location>
</feature>
<accession>A0A5D3FG50</accession>
<name>A0A5D3FG50_9ACTN</name>
<gene>
    <name evidence="8" type="ORF">FXF68_23620</name>
</gene>
<feature type="domain" description="Peptidase S8/S53" evidence="7">
    <location>
        <begin position="177"/>
        <end position="409"/>
    </location>
</feature>
<evidence type="ECO:0000313" key="9">
    <source>
        <dbReference type="Proteomes" id="UP000323505"/>
    </source>
</evidence>
<evidence type="ECO:0000256" key="4">
    <source>
        <dbReference type="ARBA" id="ARBA00022825"/>
    </source>
</evidence>
<dbReference type="PANTHER" id="PTHR43806">
    <property type="entry name" value="PEPTIDASE S8"/>
    <property type="match status" value="1"/>
</dbReference>
<dbReference type="CDD" id="cd04077">
    <property type="entry name" value="Peptidases_S8_PCSK9_ProteinaseK_like"/>
    <property type="match status" value="1"/>
</dbReference>
<evidence type="ECO:0000256" key="1">
    <source>
        <dbReference type="ARBA" id="ARBA00011073"/>
    </source>
</evidence>
<dbReference type="Gene3D" id="3.40.50.200">
    <property type="entry name" value="Peptidase S8/S53 domain"/>
    <property type="match status" value="1"/>
</dbReference>
<proteinExistence type="inferred from homology"/>
<dbReference type="PANTHER" id="PTHR43806:SF11">
    <property type="entry name" value="CEREVISIN-RELATED"/>
    <property type="match status" value="1"/>
</dbReference>
<dbReference type="PRINTS" id="PR00723">
    <property type="entry name" value="SUBTILISIN"/>
</dbReference>
<dbReference type="SUPFAM" id="SSF52743">
    <property type="entry name" value="Subtilisin-like"/>
    <property type="match status" value="1"/>
</dbReference>
<feature type="active site" description="Charge relay system" evidence="5">
    <location>
        <position position="221"/>
    </location>
</feature>
<dbReference type="InterPro" id="IPR037045">
    <property type="entry name" value="S8pro/Inhibitor_I9_sf"/>
</dbReference>
<evidence type="ECO:0000259" key="7">
    <source>
        <dbReference type="Pfam" id="PF00082"/>
    </source>
</evidence>
<dbReference type="PROSITE" id="PS00136">
    <property type="entry name" value="SUBTILASE_ASP"/>
    <property type="match status" value="1"/>
</dbReference>
<feature type="active site" description="Charge relay system" evidence="5">
    <location>
        <position position="184"/>
    </location>
</feature>
<evidence type="ECO:0000256" key="3">
    <source>
        <dbReference type="ARBA" id="ARBA00022801"/>
    </source>
</evidence>
<dbReference type="InterPro" id="IPR015500">
    <property type="entry name" value="Peptidase_S8_subtilisin-rel"/>
</dbReference>
<dbReference type="InterPro" id="IPR000209">
    <property type="entry name" value="Peptidase_S8/S53_dom"/>
</dbReference>
<dbReference type="Proteomes" id="UP000323505">
    <property type="component" value="Unassembled WGS sequence"/>
</dbReference>
<protein>
    <submittedName>
        <fullName evidence="8">S8 family peptidase</fullName>
    </submittedName>
</protein>
<dbReference type="PROSITE" id="PS51892">
    <property type="entry name" value="SUBTILASE"/>
    <property type="match status" value="1"/>
</dbReference>
<dbReference type="GO" id="GO:0006508">
    <property type="term" value="P:proteolysis"/>
    <property type="evidence" value="ECO:0007669"/>
    <property type="project" value="UniProtKB-KW"/>
</dbReference>
<dbReference type="GO" id="GO:0004252">
    <property type="term" value="F:serine-type endopeptidase activity"/>
    <property type="evidence" value="ECO:0007669"/>
    <property type="project" value="UniProtKB-UniRule"/>
</dbReference>
<evidence type="ECO:0000256" key="6">
    <source>
        <dbReference type="SAM" id="MobiDB-lite"/>
    </source>
</evidence>
<feature type="active site" description="Charge relay system" evidence="5">
    <location>
        <position position="373"/>
    </location>
</feature>
<dbReference type="Gene3D" id="3.30.70.80">
    <property type="entry name" value="Peptidase S8 propeptide/proteinase inhibitor I9"/>
    <property type="match status" value="1"/>
</dbReference>
<organism evidence="8 9">
    <name type="scientific">Actinomadura decatromicini</name>
    <dbReference type="NCBI Taxonomy" id="2604572"/>
    <lineage>
        <taxon>Bacteria</taxon>
        <taxon>Bacillati</taxon>
        <taxon>Actinomycetota</taxon>
        <taxon>Actinomycetes</taxon>
        <taxon>Streptosporangiales</taxon>
        <taxon>Thermomonosporaceae</taxon>
        <taxon>Actinomadura</taxon>
    </lineage>
</organism>
<keyword evidence="2 5" id="KW-0645">Protease</keyword>
<feature type="region of interest" description="Disordered" evidence="6">
    <location>
        <begin position="1"/>
        <end position="24"/>
    </location>
</feature>
<dbReference type="InterPro" id="IPR036852">
    <property type="entry name" value="Peptidase_S8/S53_dom_sf"/>
</dbReference>
<comment type="caution">
    <text evidence="8">The sequence shown here is derived from an EMBL/GenBank/DDBJ whole genome shotgun (WGS) entry which is preliminary data.</text>
</comment>
<reference evidence="8 9" key="1">
    <citation type="submission" date="2019-08" db="EMBL/GenBank/DDBJ databases">
        <title>Actinomadura sp. nov. CYP1-5 isolated from mountain soil.</title>
        <authorList>
            <person name="Songsumanus A."/>
            <person name="Kuncharoen N."/>
            <person name="Kudo T."/>
            <person name="Yuki M."/>
            <person name="Igarashi Y."/>
            <person name="Tanasupawat S."/>
        </authorList>
    </citation>
    <scope>NUCLEOTIDE SEQUENCE [LARGE SCALE GENOMIC DNA]</scope>
    <source>
        <strain evidence="8 9">CYP1-5</strain>
    </source>
</reference>
<dbReference type="InterPro" id="IPR034193">
    <property type="entry name" value="PCSK9_ProteinaseK-like"/>
</dbReference>
<keyword evidence="3 5" id="KW-0378">Hydrolase</keyword>
<dbReference type="FunFam" id="3.40.50.200:FF:000016">
    <property type="entry name" value="Proprotein convertase subtilisin/kexin type 9"/>
    <property type="match status" value="1"/>
</dbReference>
<dbReference type="EMBL" id="VSRQ01000005">
    <property type="protein sequence ID" value="TYK46826.1"/>
    <property type="molecule type" value="Genomic_DNA"/>
</dbReference>
<evidence type="ECO:0000313" key="8">
    <source>
        <dbReference type="EMBL" id="TYK46826.1"/>
    </source>
</evidence>
<dbReference type="InterPro" id="IPR023827">
    <property type="entry name" value="Peptidase_S8_Asp-AS"/>
</dbReference>
<dbReference type="Pfam" id="PF00082">
    <property type="entry name" value="Peptidase_S8"/>
    <property type="match status" value="1"/>
</dbReference>
<keyword evidence="9" id="KW-1185">Reference proteome</keyword>
<sequence length="426" mass="44861">MAPTPTPCRGSAPHEPRHSPQAPKENAMNLMKAMNGKRWRTAAFLAVSLALPLVQAGAAAASPSAVRQDDTKVYIVWLRGVPADPAQVTATAKEMTGKYGGRLRRTYYSAIQGFSADLTMDEYMAYLSDNRIESITADKTFRVAGTQTNPPSWGLDRIDQPDLPLDRVYRYPGDAANVRVYVLDTGVRTSHREFAGRARAAFDALDPANSPGRSGTDCNGHGTQVAATIGGRLTGVAKGVRIESVRALGCDGTGTGEQIMTAVDWVDAHARRPALLNLSFSGPSESVLDLALYGMTEKGLAYTAAAGNDGADGCMTTPGRQTTAITASAADRSDRRLPTANHGTCVHLFAPGDGIVTASATRDVSYTKASGTSMAAAHAAGVAAMYLSAHPDTKPEELDKALREKAAEEKVQDAGEGTPNLLLQAG</sequence>
<evidence type="ECO:0000256" key="2">
    <source>
        <dbReference type="ARBA" id="ARBA00022670"/>
    </source>
</evidence>